<dbReference type="EMBL" id="RZGR01000003">
    <property type="protein sequence ID" value="RUQ90741.1"/>
    <property type="molecule type" value="Genomic_DNA"/>
</dbReference>
<dbReference type="InterPro" id="IPR036768">
    <property type="entry name" value="PolIII_chi_sf"/>
</dbReference>
<dbReference type="Pfam" id="PF04364">
    <property type="entry name" value="DNA_pol3_chi"/>
    <property type="match status" value="1"/>
</dbReference>
<dbReference type="OrthoDB" id="5297568at2"/>
<dbReference type="PANTHER" id="PTHR38767:SF1">
    <property type="entry name" value="DNA POLYMERASE III SUBUNIT CHI"/>
    <property type="match status" value="1"/>
</dbReference>
<keyword evidence="2" id="KW-1185">Reference proteome</keyword>
<evidence type="ECO:0000313" key="1">
    <source>
        <dbReference type="EMBL" id="RUQ90741.1"/>
    </source>
</evidence>
<comment type="caution">
    <text evidence="1">The sequence shown here is derived from an EMBL/GenBank/DDBJ whole genome shotgun (WGS) entry which is preliminary data.</text>
</comment>
<gene>
    <name evidence="1" type="ORF">EKM59_01340</name>
</gene>
<dbReference type="PANTHER" id="PTHR38767">
    <property type="entry name" value="DNA POLYMERASE III SUBUNIT CHI"/>
    <property type="match status" value="1"/>
</dbReference>
<proteinExistence type="predicted"/>
<dbReference type="InterPro" id="IPR007459">
    <property type="entry name" value="DNA_pol3_chi"/>
</dbReference>
<accession>A0A433JLN9</accession>
<dbReference type="SUPFAM" id="SSF102400">
    <property type="entry name" value="DNA polymerase III chi subunit"/>
    <property type="match status" value="1"/>
</dbReference>
<dbReference type="RefSeq" id="WP_126954067.1">
    <property type="nucleotide sequence ID" value="NZ_RZGR01000003.1"/>
</dbReference>
<dbReference type="GO" id="GO:0006260">
    <property type="term" value="P:DNA replication"/>
    <property type="evidence" value="ECO:0007669"/>
    <property type="project" value="InterPro"/>
</dbReference>
<dbReference type="AlphaFoldDB" id="A0A433JLN9"/>
<evidence type="ECO:0000313" key="2">
    <source>
        <dbReference type="Proteomes" id="UP000288012"/>
    </source>
</evidence>
<reference evidence="1 2" key="1">
    <citation type="submission" date="2018-12" db="EMBL/GenBank/DDBJ databases">
        <title>Legionella sp,whole genome shotgun sequence.</title>
        <authorList>
            <person name="Wu H."/>
        </authorList>
    </citation>
    <scope>NUCLEOTIDE SEQUENCE [LARGE SCALE GENOMIC DNA]</scope>
    <source>
        <strain evidence="2">km714</strain>
    </source>
</reference>
<name>A0A433JLN9_9GAMM</name>
<protein>
    <submittedName>
        <fullName evidence="1">DNA polymerase III subunit chi</fullName>
    </submittedName>
</protein>
<organism evidence="1 2">
    <name type="scientific">Legionella septentrionalis</name>
    <dbReference type="NCBI Taxonomy" id="2498109"/>
    <lineage>
        <taxon>Bacteria</taxon>
        <taxon>Pseudomonadati</taxon>
        <taxon>Pseudomonadota</taxon>
        <taxon>Gammaproteobacteria</taxon>
        <taxon>Legionellales</taxon>
        <taxon>Legionellaceae</taxon>
        <taxon>Legionella</taxon>
    </lineage>
</organism>
<dbReference type="GO" id="GO:0003887">
    <property type="term" value="F:DNA-directed DNA polymerase activity"/>
    <property type="evidence" value="ECO:0007669"/>
    <property type="project" value="InterPro"/>
</dbReference>
<dbReference type="GO" id="GO:0003677">
    <property type="term" value="F:DNA binding"/>
    <property type="evidence" value="ECO:0007669"/>
    <property type="project" value="InterPro"/>
</dbReference>
<dbReference type="Gene3D" id="3.40.50.10110">
    <property type="entry name" value="DNA polymerase III subunit chi"/>
    <property type="match status" value="1"/>
</dbReference>
<dbReference type="GO" id="GO:0032298">
    <property type="term" value="P:positive regulation of DNA-templated DNA replication initiation"/>
    <property type="evidence" value="ECO:0007669"/>
    <property type="project" value="TreeGrafter"/>
</dbReference>
<sequence length="148" mass="17513">MSPIRIDFYLLAHEYQQNEWLTACRLLEKAYTRGHQVFVFCNKKEDAELIDELLWTYKEDSFIPHNLQGEGPEPPPPIQIGYSTEPRGFSDILLNMSSIIPPFFTRFRRIMEIVTPNDAAKEISREHYREYRKHGCELHTHTIETMRA</sequence>
<dbReference type="Proteomes" id="UP000288012">
    <property type="component" value="Unassembled WGS sequence"/>
</dbReference>